<feature type="transmembrane region" description="Helical" evidence="1">
    <location>
        <begin position="98"/>
        <end position="117"/>
    </location>
</feature>
<gene>
    <name evidence="2" type="ORF">NC998_09975</name>
</gene>
<organism evidence="2 3">
    <name type="scientific">Trichocoleus desertorum GB2-A4</name>
    <dbReference type="NCBI Taxonomy" id="2933944"/>
    <lineage>
        <taxon>Bacteria</taxon>
        <taxon>Bacillati</taxon>
        <taxon>Cyanobacteriota</taxon>
        <taxon>Cyanophyceae</taxon>
        <taxon>Leptolyngbyales</taxon>
        <taxon>Trichocoleusaceae</taxon>
        <taxon>Trichocoleus</taxon>
    </lineage>
</organism>
<accession>A0ABV0J6L7</accession>
<keyword evidence="1" id="KW-0472">Membrane</keyword>
<dbReference type="RefSeq" id="WP_190438508.1">
    <property type="nucleotide sequence ID" value="NZ_JAMPKM010000004.1"/>
</dbReference>
<dbReference type="EMBL" id="JAMPKM010000004">
    <property type="protein sequence ID" value="MEP0817422.1"/>
    <property type="molecule type" value="Genomic_DNA"/>
</dbReference>
<keyword evidence="1" id="KW-1133">Transmembrane helix</keyword>
<comment type="caution">
    <text evidence="2">The sequence shown here is derived from an EMBL/GenBank/DDBJ whole genome shotgun (WGS) entry which is preliminary data.</text>
</comment>
<reference evidence="2 3" key="1">
    <citation type="submission" date="2022-04" db="EMBL/GenBank/DDBJ databases">
        <title>Positive selection, recombination, and allopatry shape intraspecific diversity of widespread and dominant cyanobacteria.</title>
        <authorList>
            <person name="Wei J."/>
            <person name="Shu W."/>
            <person name="Hu C."/>
        </authorList>
    </citation>
    <scope>NUCLEOTIDE SEQUENCE [LARGE SCALE GENOMIC DNA]</scope>
    <source>
        <strain evidence="2 3">GB2-A4</strain>
    </source>
</reference>
<evidence type="ECO:0000313" key="2">
    <source>
        <dbReference type="EMBL" id="MEP0817422.1"/>
    </source>
</evidence>
<proteinExistence type="predicted"/>
<name>A0ABV0J6L7_9CYAN</name>
<feature type="transmembrane region" description="Helical" evidence="1">
    <location>
        <begin position="20"/>
        <end position="43"/>
    </location>
</feature>
<feature type="transmembrane region" description="Helical" evidence="1">
    <location>
        <begin position="149"/>
        <end position="168"/>
    </location>
</feature>
<evidence type="ECO:0000313" key="3">
    <source>
        <dbReference type="Proteomes" id="UP001464891"/>
    </source>
</evidence>
<keyword evidence="1" id="KW-0812">Transmembrane</keyword>
<protein>
    <submittedName>
        <fullName evidence="2">DUF4149 domain-containing protein</fullName>
    </submittedName>
</protein>
<evidence type="ECO:0000256" key="1">
    <source>
        <dbReference type="SAM" id="Phobius"/>
    </source>
</evidence>
<feature type="transmembrane region" description="Helical" evidence="1">
    <location>
        <begin position="63"/>
        <end position="86"/>
    </location>
</feature>
<keyword evidence="3" id="KW-1185">Reference proteome</keyword>
<sequence length="172" mass="18850">MHSSVDSFSISNGVMQRPQWQTVVIFALAFWLSSSLILDLVIMPSLYAAGMMSQPGFAAAGYAIFWLFNRIELLCAAIALTGVLALRYLQPAYNRKGYAGAVLAAILVAIALLYTYALTPQMSALGMELNLFNTAIEIPVGMNQLHGSYWALEMLKFASGGLLLNLCYRERV</sequence>
<dbReference type="Proteomes" id="UP001464891">
    <property type="component" value="Unassembled WGS sequence"/>
</dbReference>